<dbReference type="Proteomes" id="UP001234178">
    <property type="component" value="Unassembled WGS sequence"/>
</dbReference>
<proteinExistence type="predicted"/>
<sequence length="213" mass="23290">MELDQNLPLKRPNQVTCVKLSNSQASQILSCPLLDLPRLPNFYDLLFKTIIIGNSIKNISDQSELLDILQEVEAELNLATEAQNLFKHPNPTTSSNSTPTRSNPSQSQSNTPPTLTSPTPTLTIPTQTPSTQALPNSTQAPPKLTKTLLNPDRVLPKAKGFWFISVVNCQSEPNSECFTCLAFGFVSVFPICDSIGLGGYSYFLVPSQIPHTC</sequence>
<accession>A0ABQ9ZX92</accession>
<feature type="region of interest" description="Disordered" evidence="1">
    <location>
        <begin position="85"/>
        <end position="145"/>
    </location>
</feature>
<evidence type="ECO:0000256" key="1">
    <source>
        <dbReference type="SAM" id="MobiDB-lite"/>
    </source>
</evidence>
<reference evidence="2 3" key="1">
    <citation type="journal article" date="2023" name="Nucleic Acids Res.">
        <title>The hologenome of Daphnia magna reveals possible DNA methylation and microbiome-mediated evolution of the host genome.</title>
        <authorList>
            <person name="Chaturvedi A."/>
            <person name="Li X."/>
            <person name="Dhandapani V."/>
            <person name="Marshall H."/>
            <person name="Kissane S."/>
            <person name="Cuenca-Cambronero M."/>
            <person name="Asole G."/>
            <person name="Calvet F."/>
            <person name="Ruiz-Romero M."/>
            <person name="Marangio P."/>
            <person name="Guigo R."/>
            <person name="Rago D."/>
            <person name="Mirbahai L."/>
            <person name="Eastwood N."/>
            <person name="Colbourne J.K."/>
            <person name="Zhou J."/>
            <person name="Mallon E."/>
            <person name="Orsini L."/>
        </authorList>
    </citation>
    <scope>NUCLEOTIDE SEQUENCE [LARGE SCALE GENOMIC DNA]</scope>
    <source>
        <strain evidence="2">LRV0_1</strain>
    </source>
</reference>
<comment type="caution">
    <text evidence="2">The sequence shown here is derived from an EMBL/GenBank/DDBJ whole genome shotgun (WGS) entry which is preliminary data.</text>
</comment>
<protein>
    <submittedName>
        <fullName evidence="2">Uncharacterized protein</fullName>
    </submittedName>
</protein>
<gene>
    <name evidence="2" type="ORF">OUZ56_032935</name>
</gene>
<evidence type="ECO:0000313" key="2">
    <source>
        <dbReference type="EMBL" id="KAK4017523.1"/>
    </source>
</evidence>
<organism evidence="2 3">
    <name type="scientific">Daphnia magna</name>
    <dbReference type="NCBI Taxonomy" id="35525"/>
    <lineage>
        <taxon>Eukaryota</taxon>
        <taxon>Metazoa</taxon>
        <taxon>Ecdysozoa</taxon>
        <taxon>Arthropoda</taxon>
        <taxon>Crustacea</taxon>
        <taxon>Branchiopoda</taxon>
        <taxon>Diplostraca</taxon>
        <taxon>Cladocera</taxon>
        <taxon>Anomopoda</taxon>
        <taxon>Daphniidae</taxon>
        <taxon>Daphnia</taxon>
    </lineage>
</organism>
<dbReference type="EMBL" id="JAOYFB010000007">
    <property type="protein sequence ID" value="KAK4017523.1"/>
    <property type="molecule type" value="Genomic_DNA"/>
</dbReference>
<evidence type="ECO:0000313" key="3">
    <source>
        <dbReference type="Proteomes" id="UP001234178"/>
    </source>
</evidence>
<feature type="compositionally biased region" description="Low complexity" evidence="1">
    <location>
        <begin position="89"/>
        <end position="132"/>
    </location>
</feature>
<keyword evidence="3" id="KW-1185">Reference proteome</keyword>
<name>A0ABQ9ZX92_9CRUS</name>